<dbReference type="AlphaFoldDB" id="A0A399RBX4"/>
<name>A0A399RBX4_9PROT</name>
<dbReference type="CDD" id="cd00586">
    <property type="entry name" value="4HBT"/>
    <property type="match status" value="1"/>
</dbReference>
<reference evidence="1 2" key="1">
    <citation type="submission" date="2018-08" db="EMBL/GenBank/DDBJ databases">
        <title>Henriciella mobilis sp. nov., isolated from seawater.</title>
        <authorList>
            <person name="Cheng H."/>
            <person name="Wu Y.-H."/>
            <person name="Xu X.-W."/>
            <person name="Guo L.-L."/>
        </authorList>
    </citation>
    <scope>NUCLEOTIDE SEQUENCE [LARGE SCALE GENOMIC DNA]</scope>
    <source>
        <strain evidence="1 2">CCUG67844</strain>
    </source>
</reference>
<dbReference type="OrthoDB" id="3727779at2"/>
<accession>A0A399RBX4</accession>
<dbReference type="InterPro" id="IPR051490">
    <property type="entry name" value="THEM6_lcsJ_thioesterase"/>
</dbReference>
<dbReference type="Gene3D" id="3.10.129.10">
    <property type="entry name" value="Hotdog Thioesterase"/>
    <property type="match status" value="1"/>
</dbReference>
<dbReference type="EMBL" id="QWGA01000007">
    <property type="protein sequence ID" value="RIJ29046.1"/>
    <property type="molecule type" value="Genomic_DNA"/>
</dbReference>
<comment type="caution">
    <text evidence="1">The sequence shown here is derived from an EMBL/GenBank/DDBJ whole genome shotgun (WGS) entry which is preliminary data.</text>
</comment>
<dbReference type="PANTHER" id="PTHR12475:SF4">
    <property type="entry name" value="PROTEIN THEM6"/>
    <property type="match status" value="1"/>
</dbReference>
<dbReference type="RefSeq" id="WP_119454462.1">
    <property type="nucleotide sequence ID" value="NZ_QWGA01000007.1"/>
</dbReference>
<protein>
    <submittedName>
        <fullName evidence="1">Thioesterase</fullName>
    </submittedName>
</protein>
<dbReference type="Proteomes" id="UP000265845">
    <property type="component" value="Unassembled WGS sequence"/>
</dbReference>
<dbReference type="PANTHER" id="PTHR12475">
    <property type="match status" value="1"/>
</dbReference>
<proteinExistence type="predicted"/>
<dbReference type="InterPro" id="IPR029069">
    <property type="entry name" value="HotDog_dom_sf"/>
</dbReference>
<sequence>MNLFFRLLLVFLRASLARPRVSLFDVTRLRSRVMLTDQDMFAHMTNSRYFSFSDLAVINYIVRTGTWPKLRKRGWFPVVCAESVTFSRMLSWRDRFEIETRLVGWTDTYMCLQHDFTRNGKTGATVRIIARFASRKRDRVTMDDVVAYLGVERQSPPLPPEYEAMVDDVEAARLARANESRVPA</sequence>
<gene>
    <name evidence="1" type="ORF">D1222_11825</name>
</gene>
<dbReference type="SUPFAM" id="SSF54637">
    <property type="entry name" value="Thioesterase/thiol ester dehydrase-isomerase"/>
    <property type="match status" value="1"/>
</dbReference>
<dbReference type="Pfam" id="PF13279">
    <property type="entry name" value="4HBT_2"/>
    <property type="match status" value="1"/>
</dbReference>
<evidence type="ECO:0000313" key="1">
    <source>
        <dbReference type="EMBL" id="RIJ29046.1"/>
    </source>
</evidence>
<evidence type="ECO:0000313" key="2">
    <source>
        <dbReference type="Proteomes" id="UP000265845"/>
    </source>
</evidence>
<keyword evidence="2" id="KW-1185">Reference proteome</keyword>
<organism evidence="1 2">
    <name type="scientific">Henriciella algicola</name>
    <dbReference type="NCBI Taxonomy" id="1608422"/>
    <lineage>
        <taxon>Bacteria</taxon>
        <taxon>Pseudomonadati</taxon>
        <taxon>Pseudomonadota</taxon>
        <taxon>Alphaproteobacteria</taxon>
        <taxon>Hyphomonadales</taxon>
        <taxon>Hyphomonadaceae</taxon>
        <taxon>Henriciella</taxon>
    </lineage>
</organism>